<feature type="region of interest" description="Disordered" evidence="9">
    <location>
        <begin position="250"/>
        <end position="292"/>
    </location>
</feature>
<evidence type="ECO:0000256" key="5">
    <source>
        <dbReference type="ARBA" id="ARBA00022737"/>
    </source>
</evidence>
<dbReference type="EMBL" id="ML977564">
    <property type="protein sequence ID" value="KAF2005102.1"/>
    <property type="molecule type" value="Genomic_DNA"/>
</dbReference>
<dbReference type="PANTHER" id="PTHR11685">
    <property type="entry name" value="RBR FAMILY RING FINGER AND IBR DOMAIN-CONTAINING"/>
    <property type="match status" value="1"/>
</dbReference>
<accession>A0A6A5WTS2</accession>
<feature type="region of interest" description="Disordered" evidence="9">
    <location>
        <begin position="335"/>
        <end position="492"/>
    </location>
</feature>
<feature type="compositionally biased region" description="Acidic residues" evidence="9">
    <location>
        <begin position="335"/>
        <end position="393"/>
    </location>
</feature>
<protein>
    <recommendedName>
        <fullName evidence="2">RBR-type E3 ubiquitin transferase</fullName>
        <ecNumber evidence="2">2.3.2.31</ecNumber>
    </recommendedName>
</protein>
<evidence type="ECO:0000313" key="11">
    <source>
        <dbReference type="EMBL" id="KAF2005102.1"/>
    </source>
</evidence>
<dbReference type="InterPro" id="IPR031127">
    <property type="entry name" value="E3_UB_ligase_RBR"/>
</dbReference>
<evidence type="ECO:0000256" key="1">
    <source>
        <dbReference type="ARBA" id="ARBA00001798"/>
    </source>
</evidence>
<keyword evidence="8" id="KW-0862">Zinc</keyword>
<dbReference type="GO" id="GO:0016567">
    <property type="term" value="P:protein ubiquitination"/>
    <property type="evidence" value="ECO:0007669"/>
    <property type="project" value="InterPro"/>
</dbReference>
<evidence type="ECO:0000256" key="8">
    <source>
        <dbReference type="ARBA" id="ARBA00022833"/>
    </source>
</evidence>
<evidence type="ECO:0000259" key="10">
    <source>
        <dbReference type="PROSITE" id="PS51873"/>
    </source>
</evidence>
<feature type="compositionally biased region" description="Acidic residues" evidence="9">
    <location>
        <begin position="276"/>
        <end position="285"/>
    </location>
</feature>
<evidence type="ECO:0000256" key="6">
    <source>
        <dbReference type="ARBA" id="ARBA00022771"/>
    </source>
</evidence>
<feature type="compositionally biased region" description="Basic and acidic residues" evidence="9">
    <location>
        <begin position="266"/>
        <end position="275"/>
    </location>
</feature>
<dbReference type="OrthoDB" id="10009520at2759"/>
<dbReference type="InterPro" id="IPR002867">
    <property type="entry name" value="IBR_dom"/>
</dbReference>
<name>A0A6A5WTS2_9PLEO</name>
<dbReference type="InterPro" id="IPR044066">
    <property type="entry name" value="TRIAD_supradom"/>
</dbReference>
<dbReference type="Gene3D" id="1.20.120.1750">
    <property type="match status" value="1"/>
</dbReference>
<proteinExistence type="predicted"/>
<keyword evidence="6" id="KW-0863">Zinc-finger</keyword>
<dbReference type="SUPFAM" id="SSF57850">
    <property type="entry name" value="RING/U-box"/>
    <property type="match status" value="1"/>
</dbReference>
<dbReference type="CDD" id="cd22584">
    <property type="entry name" value="Rcat_RBR_unk"/>
    <property type="match status" value="1"/>
</dbReference>
<dbReference type="AlphaFoldDB" id="A0A6A5WTS2"/>
<dbReference type="EC" id="2.3.2.31" evidence="2"/>
<dbReference type="GO" id="GO:0008270">
    <property type="term" value="F:zinc ion binding"/>
    <property type="evidence" value="ECO:0007669"/>
    <property type="project" value="UniProtKB-KW"/>
</dbReference>
<evidence type="ECO:0000256" key="7">
    <source>
        <dbReference type="ARBA" id="ARBA00022786"/>
    </source>
</evidence>
<keyword evidence="12" id="KW-1185">Reference proteome</keyword>
<feature type="compositionally biased region" description="Basic and acidic residues" evidence="9">
    <location>
        <begin position="420"/>
        <end position="429"/>
    </location>
</feature>
<sequence>MSRDCVLCGDEETEETRFVQSPCTRHFFCLDCLPSVFEHAMNDESLYPPKCCDRNGIFFIDDYEHILDYELVWQFKMKEQGEYSVNPRFRIYCSNSACVTFLHPDTHLTSNVQIKVQSKDEDSVKLKSNQLPATEVQNDSAKTKEYIKYADCNACSLRTCLNCKHEIKDTKLHNHVCDVPEDDKKFQDTAAKEGYKECYNCGRVVELAEACNHITCECGEEFCYICGKYWEGLHGCPHYGPAEYDDEGYNQDGFHRDTGLNRGGLTRREQAREDNGGEDDEEDDGPWVPPQIRNDPVLLEIWNNLPEDIPEDLRWEEFQINAIELGIPVPVLAEEEGDGEDDDEGEGAEEDGEDEDGEGDEDEGDEDEGGQGQAEENDEGDHGEDATDVEETGGDSGVHVPAFEIDYAPSYDWDSEDPDDPRNAPENRPEATTTFVDGNDENQPPAMRPDIAFHDSSAEGTIDSPQSDRDGDAYMQDVPDTTEFSRPGTPSL</sequence>
<evidence type="ECO:0000256" key="3">
    <source>
        <dbReference type="ARBA" id="ARBA00022679"/>
    </source>
</evidence>
<dbReference type="GO" id="GO:0061630">
    <property type="term" value="F:ubiquitin protein ligase activity"/>
    <property type="evidence" value="ECO:0007669"/>
    <property type="project" value="UniProtKB-EC"/>
</dbReference>
<reference evidence="11" key="1">
    <citation type="journal article" date="2020" name="Stud. Mycol.">
        <title>101 Dothideomycetes genomes: a test case for predicting lifestyles and emergence of pathogens.</title>
        <authorList>
            <person name="Haridas S."/>
            <person name="Albert R."/>
            <person name="Binder M."/>
            <person name="Bloem J."/>
            <person name="Labutti K."/>
            <person name="Salamov A."/>
            <person name="Andreopoulos B."/>
            <person name="Baker S."/>
            <person name="Barry K."/>
            <person name="Bills G."/>
            <person name="Bluhm B."/>
            <person name="Cannon C."/>
            <person name="Castanera R."/>
            <person name="Culley D."/>
            <person name="Daum C."/>
            <person name="Ezra D."/>
            <person name="Gonzalez J."/>
            <person name="Henrissat B."/>
            <person name="Kuo A."/>
            <person name="Liang C."/>
            <person name="Lipzen A."/>
            <person name="Lutzoni F."/>
            <person name="Magnuson J."/>
            <person name="Mondo S."/>
            <person name="Nolan M."/>
            <person name="Ohm R."/>
            <person name="Pangilinan J."/>
            <person name="Park H.-J."/>
            <person name="Ramirez L."/>
            <person name="Alfaro M."/>
            <person name="Sun H."/>
            <person name="Tritt A."/>
            <person name="Yoshinaga Y."/>
            <person name="Zwiers L.-H."/>
            <person name="Turgeon B."/>
            <person name="Goodwin S."/>
            <person name="Spatafora J."/>
            <person name="Crous P."/>
            <person name="Grigoriev I."/>
        </authorList>
    </citation>
    <scope>NUCLEOTIDE SEQUENCE</scope>
    <source>
        <strain evidence="11">CBS 123094</strain>
    </source>
</reference>
<comment type="catalytic activity">
    <reaction evidence="1">
        <text>[E2 ubiquitin-conjugating enzyme]-S-ubiquitinyl-L-cysteine + [acceptor protein]-L-lysine = [E2 ubiquitin-conjugating enzyme]-L-cysteine + [acceptor protein]-N(6)-ubiquitinyl-L-lysine.</text>
        <dbReference type="EC" id="2.3.2.31"/>
    </reaction>
</comment>
<evidence type="ECO:0000256" key="2">
    <source>
        <dbReference type="ARBA" id="ARBA00012251"/>
    </source>
</evidence>
<keyword evidence="5" id="KW-0677">Repeat</keyword>
<feature type="compositionally biased region" description="Polar residues" evidence="9">
    <location>
        <begin position="482"/>
        <end position="492"/>
    </location>
</feature>
<evidence type="ECO:0000256" key="9">
    <source>
        <dbReference type="SAM" id="MobiDB-lite"/>
    </source>
</evidence>
<keyword evidence="7" id="KW-0833">Ubl conjugation pathway</keyword>
<gene>
    <name evidence="11" type="ORF">P154DRAFT_530776</name>
</gene>
<dbReference type="Proteomes" id="UP000799779">
    <property type="component" value="Unassembled WGS sequence"/>
</dbReference>
<keyword evidence="3" id="KW-0808">Transferase</keyword>
<keyword evidence="4" id="KW-0479">Metal-binding</keyword>
<dbReference type="Pfam" id="PF01485">
    <property type="entry name" value="IBR"/>
    <property type="match status" value="1"/>
</dbReference>
<feature type="domain" description="RING-type" evidence="10">
    <location>
        <begin position="1"/>
        <end position="246"/>
    </location>
</feature>
<evidence type="ECO:0000313" key="12">
    <source>
        <dbReference type="Proteomes" id="UP000799779"/>
    </source>
</evidence>
<evidence type="ECO:0000256" key="4">
    <source>
        <dbReference type="ARBA" id="ARBA00022723"/>
    </source>
</evidence>
<organism evidence="11 12">
    <name type="scientific">Amniculicola lignicola CBS 123094</name>
    <dbReference type="NCBI Taxonomy" id="1392246"/>
    <lineage>
        <taxon>Eukaryota</taxon>
        <taxon>Fungi</taxon>
        <taxon>Dikarya</taxon>
        <taxon>Ascomycota</taxon>
        <taxon>Pezizomycotina</taxon>
        <taxon>Dothideomycetes</taxon>
        <taxon>Pleosporomycetidae</taxon>
        <taxon>Pleosporales</taxon>
        <taxon>Amniculicolaceae</taxon>
        <taxon>Amniculicola</taxon>
    </lineage>
</organism>
<dbReference type="PROSITE" id="PS51873">
    <property type="entry name" value="TRIAD"/>
    <property type="match status" value="1"/>
</dbReference>